<proteinExistence type="inferred from homology"/>
<sequence>MLHLTALTAWGRRMPSWVRNIWREVVAFGLVGAVAFVVETASFNFLIFGSPHHGGPLGSTPVLASAIATLLAMVVSWLGNRYWTYRDRKRTVDRREVAWFIAVNLAGLAVTAFPVYVAHEVFALSSPWSDNAARLVGWAAATLMRFAAYRALVFTPYREDSPDVPATTDRRRAISRAARPDDLLWPCFLAVVAAICGWAVSVAFHPGFLSQDSLEQLTQAQGVRPVTDWHPPVMALLWRTLIDITGALSAMAALQTAVLWGTLWVLAVVLWRRTGSRPLSLLMLGFGLAPHVLTFTGVVWKDVHMAYALLAVCAVALVARELPEGRERARWGLLVLGMLLLTYAMLVRKNGLPAVVPIFLLLVFALWPRPGRRRWLVAAGSLLAIAAVGSLGVSSAAHPLAVRQYAQIPLDDLVHVLTPQQVRSAATKAGATPEFTDDLWATARTCQHEDILWDAYFACYPHKPGDRAAVGPHIEADQADVLLKMWTQQMPHHATRYLEYRSRTFTRLLFQGNLQYLGGDSAVMPKDVRVNKTLDAAMKSYVMGFDRDFPWLFQGWFWLVVSLVLALRRRWAGPWSRELRLLGMSGVLYIATYLPTAPQANYRYVYWPAIAGTLGILLAVSGAIVARLTAHPTQDTGSTAAAEALVSGPSTADPPAPHRSAPVLA</sequence>
<feature type="transmembrane region" description="Helical" evidence="7">
    <location>
        <begin position="98"/>
        <end position="119"/>
    </location>
</feature>
<reference evidence="9 10" key="1">
    <citation type="submission" date="2024-06" db="EMBL/GenBank/DDBJ databases">
        <title>The Natural Products Discovery Center: Release of the First 8490 Sequenced Strains for Exploring Actinobacteria Biosynthetic Diversity.</title>
        <authorList>
            <person name="Kalkreuter E."/>
            <person name="Kautsar S.A."/>
            <person name="Yang D."/>
            <person name="Bader C.D."/>
            <person name="Teijaro C.N."/>
            <person name="Fluegel L."/>
            <person name="Davis C.M."/>
            <person name="Simpson J.R."/>
            <person name="Lauterbach L."/>
            <person name="Steele A.D."/>
            <person name="Gui C."/>
            <person name="Meng S."/>
            <person name="Li G."/>
            <person name="Viehrig K."/>
            <person name="Ye F."/>
            <person name="Su P."/>
            <person name="Kiefer A.F."/>
            <person name="Nichols A."/>
            <person name="Cepeda A.J."/>
            <person name="Yan W."/>
            <person name="Fan B."/>
            <person name="Jiang Y."/>
            <person name="Adhikari A."/>
            <person name="Zheng C.-J."/>
            <person name="Schuster L."/>
            <person name="Cowan T.M."/>
            <person name="Smanski M.J."/>
            <person name="Chevrette M.G."/>
            <person name="De Carvalho L.P.S."/>
            <person name="Shen B."/>
        </authorList>
    </citation>
    <scope>NUCLEOTIDE SEQUENCE [LARGE SCALE GENOMIC DNA]</scope>
    <source>
        <strain evidence="9 10">NPDC000634</strain>
    </source>
</reference>
<gene>
    <name evidence="9" type="ORF">ABT317_13130</name>
</gene>
<feature type="transmembrane region" description="Helical" evidence="7">
    <location>
        <begin position="183"/>
        <end position="204"/>
    </location>
</feature>
<dbReference type="EMBL" id="JBEPCU010000175">
    <property type="protein sequence ID" value="MER6977933.1"/>
    <property type="molecule type" value="Genomic_DNA"/>
</dbReference>
<organism evidence="9 10">
    <name type="scientific">Streptomyces carpinensis</name>
    <dbReference type="NCBI Taxonomy" id="66369"/>
    <lineage>
        <taxon>Bacteria</taxon>
        <taxon>Bacillati</taxon>
        <taxon>Actinomycetota</taxon>
        <taxon>Actinomycetes</taxon>
        <taxon>Kitasatosporales</taxon>
        <taxon>Streptomycetaceae</taxon>
        <taxon>Streptomyces</taxon>
    </lineage>
</organism>
<feature type="transmembrane region" description="Helical" evidence="7">
    <location>
        <begin position="604"/>
        <end position="626"/>
    </location>
</feature>
<evidence type="ECO:0000313" key="9">
    <source>
        <dbReference type="EMBL" id="MER6977933.1"/>
    </source>
</evidence>
<dbReference type="Proteomes" id="UP001458415">
    <property type="component" value="Unassembled WGS sequence"/>
</dbReference>
<protein>
    <submittedName>
        <fullName evidence="9">GtrA family protein</fullName>
    </submittedName>
</protein>
<name>A0ABV1W157_9ACTN</name>
<evidence type="ECO:0000256" key="1">
    <source>
        <dbReference type="ARBA" id="ARBA00004141"/>
    </source>
</evidence>
<evidence type="ECO:0000256" key="4">
    <source>
        <dbReference type="ARBA" id="ARBA00022989"/>
    </source>
</evidence>
<evidence type="ECO:0000256" key="3">
    <source>
        <dbReference type="ARBA" id="ARBA00022692"/>
    </source>
</evidence>
<evidence type="ECO:0000256" key="7">
    <source>
        <dbReference type="SAM" id="Phobius"/>
    </source>
</evidence>
<feature type="transmembrane region" description="Helical" evidence="7">
    <location>
        <begin position="549"/>
        <end position="567"/>
    </location>
</feature>
<feature type="transmembrane region" description="Helical" evidence="7">
    <location>
        <begin position="60"/>
        <end position="78"/>
    </location>
</feature>
<feature type="transmembrane region" description="Helical" evidence="7">
    <location>
        <begin position="306"/>
        <end position="322"/>
    </location>
</feature>
<feature type="region of interest" description="Disordered" evidence="6">
    <location>
        <begin position="639"/>
        <end position="665"/>
    </location>
</feature>
<evidence type="ECO:0000256" key="5">
    <source>
        <dbReference type="ARBA" id="ARBA00023136"/>
    </source>
</evidence>
<dbReference type="RefSeq" id="WP_244217138.1">
    <property type="nucleotide sequence ID" value="NZ_MUBM01000088.1"/>
</dbReference>
<feature type="transmembrane region" description="Helical" evidence="7">
    <location>
        <begin position="579"/>
        <end position="598"/>
    </location>
</feature>
<feature type="transmembrane region" description="Helical" evidence="7">
    <location>
        <begin position="244"/>
        <end position="269"/>
    </location>
</feature>
<evidence type="ECO:0000256" key="2">
    <source>
        <dbReference type="ARBA" id="ARBA00009399"/>
    </source>
</evidence>
<dbReference type="PANTHER" id="PTHR38459">
    <property type="entry name" value="PROPHAGE BACTOPRENOL-LINKED GLUCOSE TRANSLOCASE HOMOLOG"/>
    <property type="match status" value="1"/>
</dbReference>
<evidence type="ECO:0000256" key="6">
    <source>
        <dbReference type="SAM" id="MobiDB-lite"/>
    </source>
</evidence>
<comment type="caution">
    <text evidence="9">The sequence shown here is derived from an EMBL/GenBank/DDBJ whole genome shotgun (WGS) entry which is preliminary data.</text>
</comment>
<evidence type="ECO:0000259" key="8">
    <source>
        <dbReference type="Pfam" id="PF04138"/>
    </source>
</evidence>
<keyword evidence="5 7" id="KW-0472">Membrane</keyword>
<dbReference type="InterPro" id="IPR007267">
    <property type="entry name" value="GtrA_DPMS_TM"/>
</dbReference>
<keyword evidence="3 7" id="KW-0812">Transmembrane</keyword>
<feature type="transmembrane region" description="Helical" evidence="7">
    <location>
        <begin position="375"/>
        <end position="397"/>
    </location>
</feature>
<comment type="similarity">
    <text evidence="2">Belongs to the GtrA family.</text>
</comment>
<feature type="transmembrane region" description="Helical" evidence="7">
    <location>
        <begin position="281"/>
        <end position="300"/>
    </location>
</feature>
<feature type="transmembrane region" description="Helical" evidence="7">
    <location>
        <begin position="131"/>
        <end position="148"/>
    </location>
</feature>
<keyword evidence="4 7" id="KW-1133">Transmembrane helix</keyword>
<dbReference type="InterPro" id="IPR051401">
    <property type="entry name" value="GtrA_CellWall_Glycosyl"/>
</dbReference>
<dbReference type="Pfam" id="PF04138">
    <property type="entry name" value="GtrA_DPMS_TM"/>
    <property type="match status" value="1"/>
</dbReference>
<feature type="transmembrane region" description="Helical" evidence="7">
    <location>
        <begin position="21"/>
        <end position="48"/>
    </location>
</feature>
<dbReference type="PANTHER" id="PTHR38459:SF1">
    <property type="entry name" value="PROPHAGE BACTOPRENOL-LINKED GLUCOSE TRANSLOCASE HOMOLOG"/>
    <property type="match status" value="1"/>
</dbReference>
<comment type="subcellular location">
    <subcellularLocation>
        <location evidence="1">Membrane</location>
        <topology evidence="1">Multi-pass membrane protein</topology>
    </subcellularLocation>
</comment>
<feature type="transmembrane region" description="Helical" evidence="7">
    <location>
        <begin position="329"/>
        <end position="346"/>
    </location>
</feature>
<feature type="transmembrane region" description="Helical" evidence="7">
    <location>
        <begin position="352"/>
        <end position="368"/>
    </location>
</feature>
<feature type="domain" description="GtrA/DPMS transmembrane" evidence="8">
    <location>
        <begin position="28"/>
        <end position="154"/>
    </location>
</feature>
<accession>A0ABV1W157</accession>
<evidence type="ECO:0000313" key="10">
    <source>
        <dbReference type="Proteomes" id="UP001458415"/>
    </source>
</evidence>
<keyword evidence="10" id="KW-1185">Reference proteome</keyword>